<dbReference type="InterPro" id="IPR029061">
    <property type="entry name" value="THDP-binding"/>
</dbReference>
<evidence type="ECO:0000256" key="11">
    <source>
        <dbReference type="ARBA" id="ARBA00022723"/>
    </source>
</evidence>
<dbReference type="GO" id="GO:0000287">
    <property type="term" value="F:magnesium ion binding"/>
    <property type="evidence" value="ECO:0007669"/>
    <property type="project" value="UniProtKB-ARBA"/>
</dbReference>
<comment type="caution">
    <text evidence="17">The sequence shown here is derived from an EMBL/GenBank/DDBJ whole genome shotgun (WGS) entry which is preliminary data.</text>
</comment>
<comment type="catalytic activity">
    <reaction evidence="15">
        <text>D-sedoheptulose 7-phosphate + D-glyceraldehyde 3-phosphate = aldehydo-D-ribose 5-phosphate + D-xylulose 5-phosphate</text>
        <dbReference type="Rhea" id="RHEA:10508"/>
        <dbReference type="ChEBI" id="CHEBI:57483"/>
        <dbReference type="ChEBI" id="CHEBI:57737"/>
        <dbReference type="ChEBI" id="CHEBI:58273"/>
        <dbReference type="ChEBI" id="CHEBI:59776"/>
        <dbReference type="EC" id="2.2.1.1"/>
    </reaction>
</comment>
<dbReference type="SUPFAM" id="SSF52518">
    <property type="entry name" value="Thiamin diphosphate-binding fold (THDP-binding)"/>
    <property type="match status" value="2"/>
</dbReference>
<dbReference type="InterPro" id="IPR055152">
    <property type="entry name" value="Transketolase-like_C_2"/>
</dbReference>
<comment type="cofactor">
    <cofactor evidence="3">
        <name>Co(2+)</name>
        <dbReference type="ChEBI" id="CHEBI:48828"/>
    </cofactor>
</comment>
<comment type="cofactor">
    <cofactor evidence="4">
        <name>Mg(2+)</name>
        <dbReference type="ChEBI" id="CHEBI:18420"/>
    </cofactor>
</comment>
<dbReference type="PANTHER" id="PTHR43522:SF2">
    <property type="entry name" value="TRANSKETOLASE 1-RELATED"/>
    <property type="match status" value="1"/>
</dbReference>
<dbReference type="Pfam" id="PF22613">
    <property type="entry name" value="Transketolase_C_1"/>
    <property type="match status" value="1"/>
</dbReference>
<keyword evidence="11" id="KW-0479">Metal-binding</keyword>
<evidence type="ECO:0000256" key="7">
    <source>
        <dbReference type="ARBA" id="ARBA00007131"/>
    </source>
</evidence>
<evidence type="ECO:0000256" key="9">
    <source>
        <dbReference type="ARBA" id="ARBA00013152"/>
    </source>
</evidence>
<dbReference type="RefSeq" id="WP_158040806.1">
    <property type="nucleotide sequence ID" value="NZ_JACCFV010000001.1"/>
</dbReference>
<keyword evidence="10" id="KW-0808">Transferase</keyword>
<evidence type="ECO:0000259" key="16">
    <source>
        <dbReference type="SMART" id="SM00861"/>
    </source>
</evidence>
<evidence type="ECO:0000256" key="13">
    <source>
        <dbReference type="ARBA" id="ARBA00022842"/>
    </source>
</evidence>
<evidence type="ECO:0000256" key="4">
    <source>
        <dbReference type="ARBA" id="ARBA00001946"/>
    </source>
</evidence>
<dbReference type="FunFam" id="3.40.50.970:FF:000045">
    <property type="entry name" value="Transketolase"/>
    <property type="match status" value="1"/>
</dbReference>
<dbReference type="EMBL" id="WBJZ01000012">
    <property type="protein sequence ID" value="KAB1656279.1"/>
    <property type="molecule type" value="Genomic_DNA"/>
</dbReference>
<dbReference type="PANTHER" id="PTHR43522">
    <property type="entry name" value="TRANSKETOLASE"/>
    <property type="match status" value="1"/>
</dbReference>
<dbReference type="GO" id="GO:0006098">
    <property type="term" value="P:pentose-phosphate shunt"/>
    <property type="evidence" value="ECO:0007669"/>
    <property type="project" value="TreeGrafter"/>
</dbReference>
<dbReference type="Pfam" id="PF00456">
    <property type="entry name" value="Transketolase_N"/>
    <property type="match status" value="1"/>
</dbReference>
<organism evidence="17 18">
    <name type="scientific">Pseudoclavibacter chungangensis</name>
    <dbReference type="NCBI Taxonomy" id="587635"/>
    <lineage>
        <taxon>Bacteria</taxon>
        <taxon>Bacillati</taxon>
        <taxon>Actinomycetota</taxon>
        <taxon>Actinomycetes</taxon>
        <taxon>Micrococcales</taxon>
        <taxon>Microbacteriaceae</taxon>
        <taxon>Pseudoclavibacter</taxon>
    </lineage>
</organism>
<dbReference type="PROSITE" id="PS00802">
    <property type="entry name" value="TRANSKETOLASE_2"/>
    <property type="match status" value="1"/>
</dbReference>
<evidence type="ECO:0000256" key="15">
    <source>
        <dbReference type="ARBA" id="ARBA00049473"/>
    </source>
</evidence>
<dbReference type="Pfam" id="PF02779">
    <property type="entry name" value="Transket_pyr"/>
    <property type="match status" value="1"/>
</dbReference>
<dbReference type="SMART" id="SM00861">
    <property type="entry name" value="Transket_pyr"/>
    <property type="match status" value="1"/>
</dbReference>
<dbReference type="Gene3D" id="3.40.50.970">
    <property type="match status" value="2"/>
</dbReference>
<dbReference type="AlphaFoldDB" id="A0A7J5BQK6"/>
<dbReference type="InterPro" id="IPR005474">
    <property type="entry name" value="Transketolase_N"/>
</dbReference>
<dbReference type="InterPro" id="IPR005475">
    <property type="entry name" value="Transketolase-like_Pyr-bd"/>
</dbReference>
<comment type="cofactor">
    <cofactor evidence="2">
        <name>Mn(2+)</name>
        <dbReference type="ChEBI" id="CHEBI:29035"/>
    </cofactor>
</comment>
<evidence type="ECO:0000256" key="10">
    <source>
        <dbReference type="ARBA" id="ARBA00022679"/>
    </source>
</evidence>
<protein>
    <recommendedName>
        <fullName evidence="9">transketolase</fullName>
        <ecNumber evidence="9">2.2.1.1</ecNumber>
    </recommendedName>
</protein>
<dbReference type="EC" id="2.2.1.1" evidence="9"/>
<reference evidence="17 18" key="1">
    <citation type="submission" date="2019-09" db="EMBL/GenBank/DDBJ databases">
        <title>Phylogeny of genus Pseudoclavibacter and closely related genus.</title>
        <authorList>
            <person name="Li Y."/>
        </authorList>
    </citation>
    <scope>NUCLEOTIDE SEQUENCE [LARGE SCALE GENOMIC DNA]</scope>
    <source>
        <strain evidence="17 18">DSM 23821</strain>
    </source>
</reference>
<evidence type="ECO:0000256" key="6">
    <source>
        <dbReference type="ARBA" id="ARBA00002931"/>
    </source>
</evidence>
<evidence type="ECO:0000256" key="14">
    <source>
        <dbReference type="ARBA" id="ARBA00023052"/>
    </source>
</evidence>
<name>A0A7J5BQK6_9MICO</name>
<keyword evidence="12" id="KW-0106">Calcium</keyword>
<accession>A0A7J5BQK6</accession>
<comment type="cofactor">
    <cofactor evidence="1">
        <name>Ca(2+)</name>
        <dbReference type="ChEBI" id="CHEBI:29108"/>
    </cofactor>
</comment>
<sequence length="669" mass="70047">MVEPLEQRAIAAAIAIPAHVVQAKGNGHAGTAMALAPLAHVLFQRVMRHDPADPSWPGRDRLVLSAGHASLLLYVQQMLTGYGLELDDLAASRRLGSRTPGHPELGVTAGVEMSTGPLGQGLASAVGMAAAARHERAVFGEDAEVFDHTVWVIAGDGCMQEGISSEAASLAGGLGLDGLVVVWDDNRITIDGPIPDGFSDEVRGRFDAAGWRVLEATDANDVDALERVLVEARRRTGRPTLVALRTVIGAPAPERAGTPAAHAGGFGADEVAAVKRSLGFAPDATLEQLVPDDVRAWTRRAIGRGERLHADWDADMARWRHTHPEAASRWDAFLAGEPGSGDAALDGIPRAEEGERIATRVTNGRVLRALVEAGYPAWGGSADLSGSTNVALPGAAFSAEEPSGTHLAFGVREHAMAAMLTGIALHGPWRPYGSTYLAFSDYQRPAIRLAALMGLDVMYVYTHDSVAVGEDGPTHQPVEQIAALRTVPGLQVVRPADANEVVDAWRRIVDAPAGPVALVLARQAVPVVAWPSSAADGVRRGGYVLREAAGWQPGDVTIVATGSEVALAVAASDELDARGVPVRVVSMPCVEWFRAEAEDYRAYVIDRAGPVIAVEAGVGAAWYEFADAVVGVEAFGESGSGDEIMALRGVTVETVVAAVLDAVGGESGQ</sequence>
<gene>
    <name evidence="17" type="ORF">F8O01_10420</name>
</gene>
<comment type="cofactor">
    <cofactor evidence="5">
        <name>thiamine diphosphate</name>
        <dbReference type="ChEBI" id="CHEBI:58937"/>
    </cofactor>
</comment>
<keyword evidence="18" id="KW-1185">Reference proteome</keyword>
<dbReference type="OrthoDB" id="9759664at2"/>
<dbReference type="CDD" id="cd07033">
    <property type="entry name" value="TPP_PYR_DXS_TK_like"/>
    <property type="match status" value="1"/>
</dbReference>
<dbReference type="Gene3D" id="3.40.50.920">
    <property type="match status" value="1"/>
</dbReference>
<evidence type="ECO:0000256" key="1">
    <source>
        <dbReference type="ARBA" id="ARBA00001913"/>
    </source>
</evidence>
<evidence type="ECO:0000256" key="5">
    <source>
        <dbReference type="ARBA" id="ARBA00001964"/>
    </source>
</evidence>
<evidence type="ECO:0000256" key="2">
    <source>
        <dbReference type="ARBA" id="ARBA00001936"/>
    </source>
</evidence>
<proteinExistence type="inferred from homology"/>
<evidence type="ECO:0000313" key="18">
    <source>
        <dbReference type="Proteomes" id="UP000467240"/>
    </source>
</evidence>
<evidence type="ECO:0000256" key="8">
    <source>
        <dbReference type="ARBA" id="ARBA00011738"/>
    </source>
</evidence>
<evidence type="ECO:0000256" key="12">
    <source>
        <dbReference type="ARBA" id="ARBA00022837"/>
    </source>
</evidence>
<dbReference type="InterPro" id="IPR020826">
    <property type="entry name" value="Transketolase_BS"/>
</dbReference>
<dbReference type="InterPro" id="IPR009014">
    <property type="entry name" value="Transketo_C/PFOR_II"/>
</dbReference>
<comment type="similarity">
    <text evidence="7">Belongs to the transketolase family.</text>
</comment>
<dbReference type="SUPFAM" id="SSF52922">
    <property type="entry name" value="TK C-terminal domain-like"/>
    <property type="match status" value="1"/>
</dbReference>
<evidence type="ECO:0000256" key="3">
    <source>
        <dbReference type="ARBA" id="ARBA00001941"/>
    </source>
</evidence>
<comment type="function">
    <text evidence="6">Catalyzes the transfer of a two-carbon ketol group from a ketose donor to an aldose acceptor, via a covalent intermediate with the cofactor thiamine pyrophosphate.</text>
</comment>
<dbReference type="Proteomes" id="UP000467240">
    <property type="component" value="Unassembled WGS sequence"/>
</dbReference>
<evidence type="ECO:0000313" key="17">
    <source>
        <dbReference type="EMBL" id="KAB1656279.1"/>
    </source>
</evidence>
<comment type="subunit">
    <text evidence="8">Homodimer.</text>
</comment>
<dbReference type="InterPro" id="IPR033247">
    <property type="entry name" value="Transketolase_fam"/>
</dbReference>
<feature type="domain" description="Transketolase-like pyrimidine-binding" evidence="16">
    <location>
        <begin position="357"/>
        <end position="527"/>
    </location>
</feature>
<dbReference type="GO" id="GO:0004802">
    <property type="term" value="F:transketolase activity"/>
    <property type="evidence" value="ECO:0007669"/>
    <property type="project" value="UniProtKB-EC"/>
</dbReference>
<keyword evidence="14" id="KW-0786">Thiamine pyrophosphate</keyword>
<keyword evidence="13" id="KW-0460">Magnesium</keyword>
<dbReference type="GO" id="GO:0005829">
    <property type="term" value="C:cytosol"/>
    <property type="evidence" value="ECO:0007669"/>
    <property type="project" value="TreeGrafter"/>
</dbReference>